<dbReference type="EMBL" id="JAANOW010000004">
    <property type="protein sequence ID" value="NIH98412.1"/>
    <property type="molecule type" value="Genomic_DNA"/>
</dbReference>
<protein>
    <submittedName>
        <fullName evidence="2">Uncharacterized protein</fullName>
    </submittedName>
</protein>
<dbReference type="Proteomes" id="UP000547444">
    <property type="component" value="Unassembled WGS sequence"/>
</dbReference>
<evidence type="ECO:0000256" key="1">
    <source>
        <dbReference type="SAM" id="MobiDB-lite"/>
    </source>
</evidence>
<keyword evidence="3" id="KW-1185">Reference proteome</keyword>
<sequence>MMPSRCGERAADYRGPIAARSFIPSKTAPASGKTLDPVAAQMRDQILADLLAPESFVSRHLEPKRRKTFRDNYTKRVAGGESRHAAMMSVLGWAAREVAPGLVSADVFNDLHADWNASFRGTDRAPQRGEFAGMLRTSIGKVATADDDPAMMADLLNRARRDFGTDHRDDKRDAGSLVGWFDRLQIGTATHDQSDEAPTTGQTVDRRNAPLDLRRLRTQPRKPVSWLLPDVLACDSYVSLSAAPGTGKSVIARGLSVDASVGRTHTDHAETFDPARVICLDAENGEDWWRDGLDAMSAPMDLPNLAVVYFPDLGALGTVRQDSFSVPDRLANPENRCFRRSDLSRTKTRFVVPSEQLSGQFGTAFRAASRLVTAVPGVRLRVALAHLHHCRPPVVGSGERAASRGVRGLGGCPAKFGVDAEPVQIVD</sequence>
<dbReference type="Pfam" id="PF13481">
    <property type="entry name" value="AAA_25"/>
    <property type="match status" value="1"/>
</dbReference>
<dbReference type="Gene3D" id="3.40.50.300">
    <property type="entry name" value="P-loop containing nucleotide triphosphate hydrolases"/>
    <property type="match status" value="1"/>
</dbReference>
<reference evidence="2 3" key="1">
    <citation type="submission" date="2020-03" db="EMBL/GenBank/DDBJ databases">
        <title>Sequencing the genomes of 1000 actinobacteria strains.</title>
        <authorList>
            <person name="Klenk H.-P."/>
        </authorList>
    </citation>
    <scope>NUCLEOTIDE SEQUENCE [LARGE SCALE GENOMIC DNA]</scope>
    <source>
        <strain evidence="2 3">DSM 44556</strain>
    </source>
</reference>
<comment type="caution">
    <text evidence="2">The sequence shown here is derived from an EMBL/GenBank/DDBJ whole genome shotgun (WGS) entry which is preliminary data.</text>
</comment>
<dbReference type="AlphaFoldDB" id="A0A7X5ZFT0"/>
<feature type="compositionally biased region" description="Basic and acidic residues" evidence="1">
    <location>
        <begin position="204"/>
        <end position="213"/>
    </location>
</feature>
<gene>
    <name evidence="2" type="ORF">FHU31_005431</name>
</gene>
<feature type="region of interest" description="Disordered" evidence="1">
    <location>
        <begin position="189"/>
        <end position="213"/>
    </location>
</feature>
<feature type="compositionally biased region" description="Polar residues" evidence="1">
    <location>
        <begin position="189"/>
        <end position="203"/>
    </location>
</feature>
<evidence type="ECO:0000313" key="2">
    <source>
        <dbReference type="EMBL" id="NIH98412.1"/>
    </source>
</evidence>
<dbReference type="InterPro" id="IPR027417">
    <property type="entry name" value="P-loop_NTPase"/>
</dbReference>
<organism evidence="2 3">
    <name type="scientific">Mycolicibacterium fluoranthenivorans</name>
    <dbReference type="NCBI Taxonomy" id="258505"/>
    <lineage>
        <taxon>Bacteria</taxon>
        <taxon>Bacillati</taxon>
        <taxon>Actinomycetota</taxon>
        <taxon>Actinomycetes</taxon>
        <taxon>Mycobacteriales</taxon>
        <taxon>Mycobacteriaceae</taxon>
        <taxon>Mycolicibacterium</taxon>
    </lineage>
</organism>
<dbReference type="RefSeq" id="WP_167163758.1">
    <property type="nucleotide sequence ID" value="NZ_JAANOW010000004.1"/>
</dbReference>
<name>A0A7X5ZFT0_9MYCO</name>
<accession>A0A7X5ZFT0</accession>
<evidence type="ECO:0000313" key="3">
    <source>
        <dbReference type="Proteomes" id="UP000547444"/>
    </source>
</evidence>
<proteinExistence type="predicted"/>